<evidence type="ECO:0000256" key="1">
    <source>
        <dbReference type="ARBA" id="ARBA00008814"/>
    </source>
</evidence>
<organism evidence="3 4">
    <name type="scientific">Alkalicoccus luteus</name>
    <dbReference type="NCBI Taxonomy" id="1237094"/>
    <lineage>
        <taxon>Bacteria</taxon>
        <taxon>Bacillati</taxon>
        <taxon>Bacillota</taxon>
        <taxon>Bacilli</taxon>
        <taxon>Bacillales</taxon>
        <taxon>Bacillaceae</taxon>
        <taxon>Alkalicoccus</taxon>
    </lineage>
</organism>
<dbReference type="PANTHER" id="PTHR30535">
    <property type="entry name" value="VITAMIN B12-BINDING PROTEIN"/>
    <property type="match status" value="1"/>
</dbReference>
<dbReference type="RefSeq" id="WP_168005724.1">
    <property type="nucleotide sequence ID" value="NZ_JAATHJ010000007.1"/>
</dbReference>
<dbReference type="InterPro" id="IPR002491">
    <property type="entry name" value="ABC_transptr_periplasmic_BD"/>
</dbReference>
<feature type="domain" description="Fe/B12 periplasmic-binding" evidence="2">
    <location>
        <begin position="2"/>
        <end position="259"/>
    </location>
</feature>
<comment type="similarity">
    <text evidence="1">Belongs to the bacterial solute-binding protein 8 family.</text>
</comment>
<dbReference type="CDD" id="cd01144">
    <property type="entry name" value="BtuF"/>
    <property type="match status" value="1"/>
</dbReference>
<protein>
    <submittedName>
        <fullName evidence="3">Cobalamin-binding protein</fullName>
    </submittedName>
</protein>
<keyword evidence="4" id="KW-1185">Reference proteome</keyword>
<dbReference type="Pfam" id="PF01497">
    <property type="entry name" value="Peripla_BP_2"/>
    <property type="match status" value="1"/>
</dbReference>
<dbReference type="PANTHER" id="PTHR30535:SF34">
    <property type="entry name" value="MOLYBDATE-BINDING PROTEIN MOLA"/>
    <property type="match status" value="1"/>
</dbReference>
<dbReference type="SUPFAM" id="SSF53807">
    <property type="entry name" value="Helical backbone' metal receptor"/>
    <property type="match status" value="1"/>
</dbReference>
<sequence length="276" mass="31168">MRIVSICPSNTELLHYCGLSAYLCGVDDYSDWPSSINGLERLGPDLSIDLDKVEALHPDLVYASLSVPGMEKNIEGLKERGIPYMTVTNPESMSQVGEVLLEICAAAGLHERGARLRQQYDSFLKYYGSLADTITSKRPSLYWEWWPKPIFSPGGRNWLTEMSALAGGINMFHQDDRASVKAEWEQIREQDPDVILTAWVGVETAKVNPAVIKKRPGWTDMQALKTNQLHVMEEPFYCRPSPRLMIGLAKLAHLLHPDVYPKPTGREDERLLQEIQ</sequence>
<dbReference type="EMBL" id="JAATHJ010000007">
    <property type="protein sequence ID" value="NJP37287.1"/>
    <property type="molecule type" value="Genomic_DNA"/>
</dbReference>
<dbReference type="AlphaFoldDB" id="A0A969PN59"/>
<evidence type="ECO:0000313" key="4">
    <source>
        <dbReference type="Proteomes" id="UP000752012"/>
    </source>
</evidence>
<name>A0A969PN59_9BACI</name>
<comment type="caution">
    <text evidence="3">The sequence shown here is derived from an EMBL/GenBank/DDBJ whole genome shotgun (WGS) entry which is preliminary data.</text>
</comment>
<evidence type="ECO:0000313" key="3">
    <source>
        <dbReference type="EMBL" id="NJP37287.1"/>
    </source>
</evidence>
<accession>A0A969PN59</accession>
<dbReference type="Gene3D" id="3.40.50.1980">
    <property type="entry name" value="Nitrogenase molybdenum iron protein domain"/>
    <property type="match status" value="2"/>
</dbReference>
<dbReference type="PROSITE" id="PS50983">
    <property type="entry name" value="FE_B12_PBP"/>
    <property type="match status" value="1"/>
</dbReference>
<dbReference type="InterPro" id="IPR050902">
    <property type="entry name" value="ABC_Transporter_SBP"/>
</dbReference>
<proteinExistence type="inferred from homology"/>
<evidence type="ECO:0000259" key="2">
    <source>
        <dbReference type="PROSITE" id="PS50983"/>
    </source>
</evidence>
<dbReference type="Proteomes" id="UP000752012">
    <property type="component" value="Unassembled WGS sequence"/>
</dbReference>
<reference evidence="3 4" key="1">
    <citation type="submission" date="2020-03" db="EMBL/GenBank/DDBJ databases">
        <title>Assessment of the enzymatic potential of alkaline-tolerant lipase obtained from Bacillus luteus H11 (technogenic soil) for the bioremediation of saline soils contaminated with petroleum substances.</title>
        <authorList>
            <person name="Kalwasinska A."/>
        </authorList>
    </citation>
    <scope>NUCLEOTIDE SEQUENCE [LARGE SCALE GENOMIC DNA]</scope>
    <source>
        <strain evidence="3 4">H11</strain>
    </source>
</reference>
<gene>
    <name evidence="3" type="ORF">HCN83_06765</name>
</gene>
<dbReference type="GO" id="GO:0071281">
    <property type="term" value="P:cellular response to iron ion"/>
    <property type="evidence" value="ECO:0007669"/>
    <property type="project" value="TreeGrafter"/>
</dbReference>